<evidence type="ECO:0000256" key="6">
    <source>
        <dbReference type="ARBA" id="ARBA00022927"/>
    </source>
</evidence>
<evidence type="ECO:0000313" key="12">
    <source>
        <dbReference type="Proteomes" id="UP000630149"/>
    </source>
</evidence>
<sequence>MYTDLKNTLSKPFVPKTAFIILAVFVVWLIIDGVISILEIHHAHGPVALPLPPKSIPLPTHTEVSKATFFGEYVPEHLEGSNIKQSRLNLTVVGVVYAEDEARSQVIIRSANGQEQVYQVGDQLPGGGIIKRITPNGVLVSRQGSLESLSLPKNELIFAPVAKPLIGD</sequence>
<keyword evidence="6" id="KW-0653">Protein transport</keyword>
<evidence type="ECO:0000256" key="9">
    <source>
        <dbReference type="SAM" id="Phobius"/>
    </source>
</evidence>
<comment type="caution">
    <text evidence="11">The sequence shown here is derived from an EMBL/GenBank/DDBJ whole genome shotgun (WGS) entry which is preliminary data.</text>
</comment>
<dbReference type="GO" id="GO:0015031">
    <property type="term" value="P:protein transport"/>
    <property type="evidence" value="ECO:0007669"/>
    <property type="project" value="UniProtKB-KW"/>
</dbReference>
<evidence type="ECO:0000256" key="2">
    <source>
        <dbReference type="ARBA" id="ARBA00022448"/>
    </source>
</evidence>
<feature type="domain" description="Type II secretion system protein GspC N-terminal" evidence="10">
    <location>
        <begin position="61"/>
        <end position="151"/>
    </location>
</feature>
<dbReference type="InterPro" id="IPR024961">
    <property type="entry name" value="T2SS_GspC_N"/>
</dbReference>
<evidence type="ECO:0000259" key="10">
    <source>
        <dbReference type="Pfam" id="PF11356"/>
    </source>
</evidence>
<organism evidence="11 12">
    <name type="scientific">Legionella impletisoli</name>
    <dbReference type="NCBI Taxonomy" id="343510"/>
    <lineage>
        <taxon>Bacteria</taxon>
        <taxon>Pseudomonadati</taxon>
        <taxon>Pseudomonadota</taxon>
        <taxon>Gammaproteobacteria</taxon>
        <taxon>Legionellales</taxon>
        <taxon>Legionellaceae</taxon>
        <taxon>Legionella</taxon>
    </lineage>
</organism>
<evidence type="ECO:0000256" key="1">
    <source>
        <dbReference type="ARBA" id="ARBA00004533"/>
    </source>
</evidence>
<gene>
    <name evidence="11" type="ORF">GCM10007966_07140</name>
</gene>
<evidence type="ECO:0000256" key="3">
    <source>
        <dbReference type="ARBA" id="ARBA00022475"/>
    </source>
</evidence>
<protein>
    <submittedName>
        <fullName evidence="11">General secretion pathway protein GspC</fullName>
    </submittedName>
</protein>
<keyword evidence="12" id="KW-1185">Reference proteome</keyword>
<keyword evidence="5 9" id="KW-0812">Transmembrane</keyword>
<evidence type="ECO:0000256" key="8">
    <source>
        <dbReference type="ARBA" id="ARBA00023136"/>
    </source>
</evidence>
<evidence type="ECO:0000256" key="4">
    <source>
        <dbReference type="ARBA" id="ARBA00022519"/>
    </source>
</evidence>
<dbReference type="AlphaFoldDB" id="A0A917JQC4"/>
<keyword evidence="2" id="KW-0813">Transport</keyword>
<reference evidence="11" key="2">
    <citation type="submission" date="2020-09" db="EMBL/GenBank/DDBJ databases">
        <authorList>
            <person name="Sun Q."/>
            <person name="Ohkuma M."/>
        </authorList>
    </citation>
    <scope>NUCLEOTIDE SEQUENCE</scope>
    <source>
        <strain evidence="11">JCM 13919</strain>
    </source>
</reference>
<dbReference type="RefSeq" id="WP_131775773.1">
    <property type="nucleotide sequence ID" value="NZ_BMOB01000002.1"/>
</dbReference>
<name>A0A917JQC4_9GAMM</name>
<keyword evidence="4" id="KW-0997">Cell inner membrane</keyword>
<keyword evidence="7 9" id="KW-1133">Transmembrane helix</keyword>
<dbReference type="Proteomes" id="UP000630149">
    <property type="component" value="Unassembled WGS sequence"/>
</dbReference>
<comment type="subcellular location">
    <subcellularLocation>
        <location evidence="1">Cell inner membrane</location>
    </subcellularLocation>
</comment>
<feature type="transmembrane region" description="Helical" evidence="9">
    <location>
        <begin position="20"/>
        <end position="38"/>
    </location>
</feature>
<dbReference type="GO" id="GO:0005886">
    <property type="term" value="C:plasma membrane"/>
    <property type="evidence" value="ECO:0007669"/>
    <property type="project" value="UniProtKB-SubCell"/>
</dbReference>
<reference evidence="11" key="1">
    <citation type="journal article" date="2014" name="Int. J. Syst. Evol. Microbiol.">
        <title>Complete genome sequence of Corynebacterium casei LMG S-19264T (=DSM 44701T), isolated from a smear-ripened cheese.</title>
        <authorList>
            <consortium name="US DOE Joint Genome Institute (JGI-PGF)"/>
            <person name="Walter F."/>
            <person name="Albersmeier A."/>
            <person name="Kalinowski J."/>
            <person name="Ruckert C."/>
        </authorList>
    </citation>
    <scope>NUCLEOTIDE SEQUENCE</scope>
    <source>
        <strain evidence="11">JCM 13919</strain>
    </source>
</reference>
<keyword evidence="3" id="KW-1003">Cell membrane</keyword>
<dbReference type="OrthoDB" id="5574088at2"/>
<evidence type="ECO:0000313" key="11">
    <source>
        <dbReference type="EMBL" id="GGI81226.1"/>
    </source>
</evidence>
<accession>A0A917JQC4</accession>
<keyword evidence="8 9" id="KW-0472">Membrane</keyword>
<evidence type="ECO:0000256" key="5">
    <source>
        <dbReference type="ARBA" id="ARBA00022692"/>
    </source>
</evidence>
<dbReference type="EMBL" id="BMOB01000002">
    <property type="protein sequence ID" value="GGI81226.1"/>
    <property type="molecule type" value="Genomic_DNA"/>
</dbReference>
<dbReference type="Pfam" id="PF11356">
    <property type="entry name" value="T2SSC"/>
    <property type="match status" value="1"/>
</dbReference>
<evidence type="ECO:0000256" key="7">
    <source>
        <dbReference type="ARBA" id="ARBA00022989"/>
    </source>
</evidence>
<proteinExistence type="predicted"/>
<dbReference type="Gene3D" id="2.30.30.830">
    <property type="match status" value="1"/>
</dbReference>